<keyword evidence="2" id="KW-1185">Reference proteome</keyword>
<dbReference type="RefSeq" id="WP_051725986.1">
    <property type="nucleotide sequence ID" value="NZ_JOTM01000089.1"/>
</dbReference>
<sequence length="81" mass="9507">MITCRKCFFKKVRGTRKEASLTSVRLHNKYRAIQDLHANENLPVILLCEIAGVSRAAYYKWLQRRPTARELENEGFCCKDF</sequence>
<gene>
    <name evidence="1" type="ORF">BAGA_28890</name>
</gene>
<comment type="caution">
    <text evidence="1">The sequence shown here is derived from an EMBL/GenBank/DDBJ whole genome shotgun (WGS) entry which is preliminary data.</text>
</comment>
<dbReference type="EMBL" id="JOTM01000089">
    <property type="protein sequence ID" value="KEK21178.1"/>
    <property type="molecule type" value="Genomic_DNA"/>
</dbReference>
<organism evidence="1 2">
    <name type="scientific">Bacillus gaemokensis</name>
    <dbReference type="NCBI Taxonomy" id="574375"/>
    <lineage>
        <taxon>Bacteria</taxon>
        <taxon>Bacillati</taxon>
        <taxon>Bacillota</taxon>
        <taxon>Bacilli</taxon>
        <taxon>Bacillales</taxon>
        <taxon>Bacillaceae</taxon>
        <taxon>Bacillus</taxon>
        <taxon>Bacillus cereus group</taxon>
    </lineage>
</organism>
<evidence type="ECO:0000313" key="1">
    <source>
        <dbReference type="EMBL" id="KEK21178.1"/>
    </source>
</evidence>
<dbReference type="Proteomes" id="UP000027778">
    <property type="component" value="Unassembled WGS sequence"/>
</dbReference>
<evidence type="ECO:0008006" key="3">
    <source>
        <dbReference type="Google" id="ProtNLM"/>
    </source>
</evidence>
<dbReference type="AlphaFoldDB" id="A0A073KFT7"/>
<proteinExistence type="predicted"/>
<dbReference type="STRING" id="574375.AZF08_27765"/>
<protein>
    <recommendedName>
        <fullName evidence="3">Transposase</fullName>
    </recommendedName>
</protein>
<reference evidence="1 2" key="1">
    <citation type="submission" date="2014-06" db="EMBL/GenBank/DDBJ databases">
        <title>Draft genome sequence of Bacillus gaemokensis JCM 15801 (MCCC 1A00707).</title>
        <authorList>
            <person name="Lai Q."/>
            <person name="Liu Y."/>
            <person name="Shao Z."/>
        </authorList>
    </citation>
    <scope>NUCLEOTIDE SEQUENCE [LARGE SCALE GENOMIC DNA]</scope>
    <source>
        <strain evidence="1 2">JCM 15801</strain>
    </source>
</reference>
<dbReference type="eggNOG" id="COG2801">
    <property type="taxonomic scope" value="Bacteria"/>
</dbReference>
<evidence type="ECO:0000313" key="2">
    <source>
        <dbReference type="Proteomes" id="UP000027778"/>
    </source>
</evidence>
<dbReference type="OrthoDB" id="9781005at2"/>
<name>A0A073KFT7_9BACI</name>
<accession>A0A073KFT7</accession>